<keyword evidence="2 9" id="KW-0031">Aminopeptidase</keyword>
<evidence type="ECO:0000313" key="9">
    <source>
        <dbReference type="EMBL" id="KRT34469.1"/>
    </source>
</evidence>
<comment type="similarity">
    <text evidence="1 6">Belongs to the peptidase M42 family.</text>
</comment>
<dbReference type="OrthoDB" id="9772053at2"/>
<sequence length="360" mass="39381">MKERLKERLKDLASLCGVSGDEREVVRYLRDAFTPIADSVEVDSWGNIYAIKRGSADGPVLMVSAHSDEIGMVVKSIRDDGFICFDRVGGVNDVLLPGRKVLIRGKVPGVIGIKAGHLQKEEEKRQVRPIRECYIDVGASSKKDAEAMGIKIGHRITFQSDFTEMYNPDLVSTKSIDNRISCAIILELFFNLNHADFPGTLYGLVCVQEEIGLRGAAMAVKKVKPDWAVVLDTIPCGDTPDINFQSELPIKLGHGPVCPLIDGIEGGFANNVVHPKIAECIERHSQKTGVNVQYVTLSGESYTTDATNISLAGVPTGLLTTPRRYSHSPVELVNMNDATGLLNILNSMVMSNGEIDFTYF</sequence>
<dbReference type="Gene3D" id="2.40.30.40">
    <property type="entry name" value="Peptidase M42, domain 2"/>
    <property type="match status" value="1"/>
</dbReference>
<dbReference type="InterPro" id="IPR008007">
    <property type="entry name" value="Peptidase_M42"/>
</dbReference>
<keyword evidence="4 8" id="KW-0479">Metal-binding</keyword>
<feature type="binding site" evidence="8">
    <location>
        <position position="177"/>
    </location>
    <ligand>
        <name>Zn(2+)</name>
        <dbReference type="ChEBI" id="CHEBI:29105"/>
        <label>1</label>
    </ligand>
</feature>
<dbReference type="STRING" id="592015.HMPREF1705_02911"/>
<dbReference type="eggNOG" id="COG1363">
    <property type="taxonomic scope" value="Bacteria"/>
</dbReference>
<gene>
    <name evidence="9" type="ORF">HMPREF1705_02911</name>
</gene>
<feature type="binding site" evidence="8">
    <location>
        <position position="327"/>
    </location>
    <ligand>
        <name>Zn(2+)</name>
        <dbReference type="ChEBI" id="CHEBI:29105"/>
        <label>2</label>
    </ligand>
</feature>
<feature type="binding site" evidence="8">
    <location>
        <position position="66"/>
    </location>
    <ligand>
        <name>Zn(2+)</name>
        <dbReference type="ChEBI" id="CHEBI:29105"/>
        <label>1</label>
    </ligand>
</feature>
<protein>
    <submittedName>
        <fullName evidence="9">M42 glutamyl aminopeptidase</fullName>
    </submittedName>
</protein>
<evidence type="ECO:0000256" key="2">
    <source>
        <dbReference type="ARBA" id="ARBA00022438"/>
    </source>
</evidence>
<proteinExistence type="inferred from homology"/>
<dbReference type="EMBL" id="ACJX03000001">
    <property type="protein sequence ID" value="KRT34469.1"/>
    <property type="molecule type" value="Genomic_DNA"/>
</dbReference>
<dbReference type="PANTHER" id="PTHR32481:SF0">
    <property type="entry name" value="AMINOPEPTIDASE YPDE-RELATED"/>
    <property type="match status" value="1"/>
</dbReference>
<organism evidence="9 10">
    <name type="scientific">Acetomicrobium hydrogeniformans ATCC BAA-1850</name>
    <dbReference type="NCBI Taxonomy" id="592015"/>
    <lineage>
        <taxon>Bacteria</taxon>
        <taxon>Thermotogati</taxon>
        <taxon>Synergistota</taxon>
        <taxon>Synergistia</taxon>
        <taxon>Synergistales</taxon>
        <taxon>Acetomicrobiaceae</taxon>
        <taxon>Acetomicrobium</taxon>
    </lineage>
</organism>
<evidence type="ECO:0000256" key="4">
    <source>
        <dbReference type="ARBA" id="ARBA00022723"/>
    </source>
</evidence>
<keyword evidence="10" id="KW-1185">Reference proteome</keyword>
<dbReference type="AlphaFoldDB" id="A0A0T5X9V0"/>
<dbReference type="InterPro" id="IPR051464">
    <property type="entry name" value="Peptidase_M42_aminopept"/>
</dbReference>
<evidence type="ECO:0000256" key="5">
    <source>
        <dbReference type="ARBA" id="ARBA00022801"/>
    </source>
</evidence>
<feature type="binding site" evidence="8">
    <location>
        <position position="232"/>
    </location>
    <ligand>
        <name>Zn(2+)</name>
        <dbReference type="ChEBI" id="CHEBI:29105"/>
        <label>1</label>
    </ligand>
</feature>
<reference evidence="10" key="1">
    <citation type="submission" date="2012-09" db="EMBL/GenBank/DDBJ databases">
        <authorList>
            <person name="Weinstock G."/>
            <person name="Sodergren E."/>
            <person name="Clifton S."/>
            <person name="Fulton L."/>
            <person name="Fulton B."/>
            <person name="Courtney L."/>
            <person name="Fronick C."/>
            <person name="Harrison M."/>
            <person name="Strong C."/>
            <person name="Farmer C."/>
            <person name="Delehaunty K."/>
            <person name="Markovic C."/>
            <person name="Hall O."/>
            <person name="Minx P."/>
            <person name="Tomlinson C."/>
            <person name="Mitreva M."/>
            <person name="Nelson J."/>
            <person name="Hou S."/>
            <person name="Wollam A."/>
            <person name="Pepin K.H."/>
            <person name="Johnson M."/>
            <person name="Bhonagiri V."/>
            <person name="Nash W.E."/>
            <person name="Suruliraj S."/>
            <person name="Warren W."/>
            <person name="Chinwalla A."/>
            <person name="Mardis E.R."/>
            <person name="Wilson R.K."/>
        </authorList>
    </citation>
    <scope>NUCLEOTIDE SEQUENCE [LARGE SCALE GENOMIC DNA]</scope>
    <source>
        <strain evidence="10">OS1</strain>
    </source>
</reference>
<dbReference type="SUPFAM" id="SSF101821">
    <property type="entry name" value="Aminopeptidase/glucanase lid domain"/>
    <property type="match status" value="1"/>
</dbReference>
<keyword evidence="5" id="KW-0378">Hydrolase</keyword>
<accession>A0A0T5X9V0</accession>
<dbReference type="InterPro" id="IPR023367">
    <property type="entry name" value="Peptidase_M42_dom2"/>
</dbReference>
<evidence type="ECO:0000256" key="7">
    <source>
        <dbReference type="PIRSR" id="PIRSR001123-1"/>
    </source>
</evidence>
<dbReference type="Pfam" id="PF05343">
    <property type="entry name" value="Peptidase_M42"/>
    <property type="match status" value="1"/>
</dbReference>
<evidence type="ECO:0000256" key="1">
    <source>
        <dbReference type="ARBA" id="ARBA00006272"/>
    </source>
</evidence>
<dbReference type="Gene3D" id="3.40.630.10">
    <property type="entry name" value="Zn peptidases"/>
    <property type="match status" value="1"/>
</dbReference>
<dbReference type="GO" id="GO:0006508">
    <property type="term" value="P:proteolysis"/>
    <property type="evidence" value="ECO:0007669"/>
    <property type="project" value="UniProtKB-KW"/>
</dbReference>
<dbReference type="SUPFAM" id="SSF53187">
    <property type="entry name" value="Zn-dependent exopeptidases"/>
    <property type="match status" value="1"/>
</dbReference>
<dbReference type="RefSeq" id="WP_009200649.1">
    <property type="nucleotide sequence ID" value="NZ_ACJX03000001.1"/>
</dbReference>
<evidence type="ECO:0000256" key="8">
    <source>
        <dbReference type="PIRSR" id="PIRSR001123-2"/>
    </source>
</evidence>
<name>A0A0T5X9V0_9BACT</name>
<feature type="active site" description="Proton acceptor" evidence="7">
    <location>
        <position position="209"/>
    </location>
</feature>
<dbReference type="GO" id="GO:0046872">
    <property type="term" value="F:metal ion binding"/>
    <property type="evidence" value="ECO:0007669"/>
    <property type="project" value="UniProtKB-UniRule"/>
</dbReference>
<comment type="cofactor">
    <cofactor evidence="8">
        <name>a divalent metal cation</name>
        <dbReference type="ChEBI" id="CHEBI:60240"/>
    </cofactor>
    <text evidence="8">Binds 2 divalent metal cations per subunit.</text>
</comment>
<comment type="caution">
    <text evidence="9">The sequence shown here is derived from an EMBL/GenBank/DDBJ whole genome shotgun (WGS) entry which is preliminary data.</text>
</comment>
<dbReference type="Proteomes" id="UP000005273">
    <property type="component" value="Unassembled WGS sequence"/>
</dbReference>
<evidence type="ECO:0000313" key="10">
    <source>
        <dbReference type="Proteomes" id="UP000005273"/>
    </source>
</evidence>
<dbReference type="PIRSF" id="PIRSF001123">
    <property type="entry name" value="PepA_GA"/>
    <property type="match status" value="1"/>
</dbReference>
<evidence type="ECO:0000256" key="6">
    <source>
        <dbReference type="PIRNR" id="PIRNR001123"/>
    </source>
</evidence>
<dbReference type="GO" id="GO:0004177">
    <property type="term" value="F:aminopeptidase activity"/>
    <property type="evidence" value="ECO:0007669"/>
    <property type="project" value="UniProtKB-UniRule"/>
</dbReference>
<keyword evidence="3" id="KW-0645">Protease</keyword>
<feature type="binding site" evidence="8">
    <location>
        <position position="177"/>
    </location>
    <ligand>
        <name>Zn(2+)</name>
        <dbReference type="ChEBI" id="CHEBI:29105"/>
        <label>2</label>
    </ligand>
</feature>
<dbReference type="PANTHER" id="PTHR32481">
    <property type="entry name" value="AMINOPEPTIDASE"/>
    <property type="match status" value="1"/>
</dbReference>
<feature type="binding site" evidence="8">
    <location>
        <position position="210"/>
    </location>
    <ligand>
        <name>Zn(2+)</name>
        <dbReference type="ChEBI" id="CHEBI:29105"/>
        <label>2</label>
    </ligand>
</feature>
<evidence type="ECO:0000256" key="3">
    <source>
        <dbReference type="ARBA" id="ARBA00022670"/>
    </source>
</evidence>